<keyword evidence="12 14" id="KW-0472">Membrane</keyword>
<evidence type="ECO:0000256" key="4">
    <source>
        <dbReference type="ARBA" id="ARBA00022617"/>
    </source>
</evidence>
<name>A0A1G1KTD2_9BACT</name>
<dbReference type="PANTHER" id="PTHR30598">
    <property type="entry name" value="NITRATE REDUCTASE PRIVATE CHAPERONE, REDOX ENZYME MATURATION PROTEIN REMP FAMILY"/>
    <property type="match status" value="1"/>
</dbReference>
<evidence type="ECO:0000256" key="6">
    <source>
        <dbReference type="ARBA" id="ARBA00022723"/>
    </source>
</evidence>
<dbReference type="Proteomes" id="UP000178187">
    <property type="component" value="Unassembled WGS sequence"/>
</dbReference>
<evidence type="ECO:0000256" key="7">
    <source>
        <dbReference type="ARBA" id="ARBA00022982"/>
    </source>
</evidence>
<evidence type="ECO:0000256" key="5">
    <source>
        <dbReference type="ARBA" id="ARBA00022692"/>
    </source>
</evidence>
<evidence type="ECO:0000256" key="11">
    <source>
        <dbReference type="ARBA" id="ARBA00023063"/>
    </source>
</evidence>
<dbReference type="AlphaFoldDB" id="A0A1G1KTD2"/>
<comment type="subcellular location">
    <subcellularLocation>
        <location evidence="1">Cell membrane</location>
        <topology evidence="1">Multi-pass membrane protein</topology>
    </subcellularLocation>
</comment>
<protein>
    <submittedName>
        <fullName evidence="16">Respiratory nitrate reductase subunit gamma</fullName>
    </submittedName>
</protein>
<dbReference type="GO" id="GO:0009325">
    <property type="term" value="C:nitrate reductase complex"/>
    <property type="evidence" value="ECO:0007669"/>
    <property type="project" value="InterPro"/>
</dbReference>
<dbReference type="SUPFAM" id="SSF103501">
    <property type="entry name" value="Respiratory nitrate reductase 1 gamma chain"/>
    <property type="match status" value="1"/>
</dbReference>
<keyword evidence="9" id="KW-0560">Oxidoreductase</keyword>
<dbReference type="GO" id="GO:0042128">
    <property type="term" value="P:nitrate assimilation"/>
    <property type="evidence" value="ECO:0007669"/>
    <property type="project" value="UniProtKB-KW"/>
</dbReference>
<evidence type="ECO:0000256" key="14">
    <source>
        <dbReference type="SAM" id="Phobius"/>
    </source>
</evidence>
<dbReference type="Pfam" id="PF02665">
    <property type="entry name" value="Nitrate_red_gam"/>
    <property type="match status" value="1"/>
</dbReference>
<evidence type="ECO:0000313" key="16">
    <source>
        <dbReference type="EMBL" id="OGW96032.1"/>
    </source>
</evidence>
<feature type="transmembrane region" description="Helical" evidence="14">
    <location>
        <begin position="48"/>
        <end position="72"/>
    </location>
</feature>
<feature type="binding site" description="axial binding residue" evidence="13">
    <location>
        <position position="202"/>
    </location>
    <ligand>
        <name>heme b</name>
        <dbReference type="ChEBI" id="CHEBI:60344"/>
        <label>1</label>
    </ligand>
    <ligandPart>
        <name>Fe</name>
        <dbReference type="ChEBI" id="CHEBI:18248"/>
    </ligandPart>
</feature>
<evidence type="ECO:0000256" key="8">
    <source>
        <dbReference type="ARBA" id="ARBA00022989"/>
    </source>
</evidence>
<feature type="transmembrane region" description="Helical" evidence="14">
    <location>
        <begin position="84"/>
        <end position="109"/>
    </location>
</feature>
<evidence type="ECO:0000256" key="9">
    <source>
        <dbReference type="ARBA" id="ARBA00023002"/>
    </source>
</evidence>
<dbReference type="GO" id="GO:0009055">
    <property type="term" value="F:electron transfer activity"/>
    <property type="evidence" value="ECO:0007669"/>
    <property type="project" value="TreeGrafter"/>
</dbReference>
<evidence type="ECO:0000256" key="3">
    <source>
        <dbReference type="ARBA" id="ARBA00022475"/>
    </source>
</evidence>
<dbReference type="GO" id="GO:0046872">
    <property type="term" value="F:metal ion binding"/>
    <property type="evidence" value="ECO:0007669"/>
    <property type="project" value="UniProtKB-KW"/>
</dbReference>
<feature type="binding site" description="axial binding residue" evidence="13">
    <location>
        <position position="66"/>
    </location>
    <ligand>
        <name>heme b</name>
        <dbReference type="ChEBI" id="CHEBI:60344"/>
        <label>2</label>
    </ligand>
    <ligandPart>
        <name>Fe</name>
        <dbReference type="ChEBI" id="CHEBI:18248"/>
    </ligandPart>
</feature>
<evidence type="ECO:0000256" key="10">
    <source>
        <dbReference type="ARBA" id="ARBA00023004"/>
    </source>
</evidence>
<proteinExistence type="predicted"/>
<feature type="binding site" description="axial binding residue" evidence="13">
    <location>
        <position position="56"/>
    </location>
    <ligand>
        <name>heme b</name>
        <dbReference type="ChEBI" id="CHEBI:60344"/>
        <label>1</label>
    </ligand>
    <ligandPart>
        <name>Fe</name>
        <dbReference type="ChEBI" id="CHEBI:18248"/>
    </ligandPart>
</feature>
<dbReference type="Gene3D" id="1.20.950.20">
    <property type="entry name" value="Transmembrane di-heme cytochromes, Chain C"/>
    <property type="match status" value="1"/>
</dbReference>
<keyword evidence="7" id="KW-0249">Electron transport</keyword>
<dbReference type="GO" id="GO:0008940">
    <property type="term" value="F:nitrate reductase activity"/>
    <property type="evidence" value="ECO:0007669"/>
    <property type="project" value="InterPro"/>
</dbReference>
<feature type="binding site" description="axial binding residue" evidence="13">
    <location>
        <position position="184"/>
    </location>
    <ligand>
        <name>heme b</name>
        <dbReference type="ChEBI" id="CHEBI:60344"/>
        <label>1</label>
    </ligand>
    <ligandPart>
        <name>Fe</name>
        <dbReference type="ChEBI" id="CHEBI:18248"/>
    </ligandPart>
</feature>
<keyword evidence="5 14" id="KW-0812">Transmembrane</keyword>
<dbReference type="GO" id="GO:0019645">
    <property type="term" value="P:anaerobic electron transport chain"/>
    <property type="evidence" value="ECO:0007669"/>
    <property type="project" value="TreeGrafter"/>
</dbReference>
<dbReference type="InterPro" id="IPR036197">
    <property type="entry name" value="NarG-like_sf"/>
</dbReference>
<feature type="domain" description="NarG-like" evidence="15">
    <location>
        <begin position="6"/>
        <end position="220"/>
    </location>
</feature>
<evidence type="ECO:0000256" key="1">
    <source>
        <dbReference type="ARBA" id="ARBA00004651"/>
    </source>
</evidence>
<feature type="transmembrane region" description="Helical" evidence="14">
    <location>
        <begin position="6"/>
        <end position="28"/>
    </location>
</feature>
<keyword evidence="4 13" id="KW-0349">Heme</keyword>
<reference evidence="16 17" key="1">
    <citation type="journal article" date="2016" name="Nat. Commun.">
        <title>Thousands of microbial genomes shed light on interconnected biogeochemical processes in an aquifer system.</title>
        <authorList>
            <person name="Anantharaman K."/>
            <person name="Brown C.T."/>
            <person name="Hug L.A."/>
            <person name="Sharon I."/>
            <person name="Castelle C.J."/>
            <person name="Probst A.J."/>
            <person name="Thomas B.C."/>
            <person name="Singh A."/>
            <person name="Wilkins M.J."/>
            <person name="Karaoz U."/>
            <person name="Brodie E.L."/>
            <person name="Williams K.H."/>
            <person name="Hubbard S.S."/>
            <person name="Banfield J.F."/>
        </authorList>
    </citation>
    <scope>NUCLEOTIDE SEQUENCE [LARGE SCALE GENOMIC DNA]</scope>
</reference>
<dbReference type="EMBL" id="MHFR01000054">
    <property type="protein sequence ID" value="OGW96032.1"/>
    <property type="molecule type" value="Genomic_DNA"/>
</dbReference>
<dbReference type="GO" id="GO:0020037">
    <property type="term" value="F:heme binding"/>
    <property type="evidence" value="ECO:0007669"/>
    <property type="project" value="TreeGrafter"/>
</dbReference>
<accession>A0A1G1KTD2</accession>
<gene>
    <name evidence="16" type="ORF">A3G33_11035</name>
</gene>
<keyword evidence="11" id="KW-0534">Nitrate assimilation</keyword>
<keyword evidence="8 14" id="KW-1133">Transmembrane helix</keyword>
<sequence length="242" mass="27674">MSALHNFLFIAVPYMAVAVFLVGVVYRYRVAPFTVSSLSSQFLETKDLFWGSVPFHVGMIVILILHLAAFLFPQTLLAWNSYPVRLLILEITGFAFGLSFLFGSMALLIRRVTNPRIRAVTTWMDVAVELLLFFQILFGCMIAVGYRWGSSWFASDLSPYLWSLVKLDPHTDALKAMPLMVQAHVVGAFLVVLILPFTRLMHLLVAPFHYLLRPFQLVIWNWDRKAMNDPGSPWNKHKPRNT</sequence>
<comment type="caution">
    <text evidence="16">The sequence shown here is derived from an EMBL/GenBank/DDBJ whole genome shotgun (WGS) entry which is preliminary data.</text>
</comment>
<feature type="transmembrane region" description="Helical" evidence="14">
    <location>
        <begin position="176"/>
        <end position="195"/>
    </location>
</feature>
<evidence type="ECO:0000259" key="15">
    <source>
        <dbReference type="Pfam" id="PF02665"/>
    </source>
</evidence>
<dbReference type="NCBIfam" id="TIGR00351">
    <property type="entry name" value="narI"/>
    <property type="match status" value="1"/>
</dbReference>
<evidence type="ECO:0000256" key="2">
    <source>
        <dbReference type="ARBA" id="ARBA00022448"/>
    </source>
</evidence>
<feature type="transmembrane region" description="Helical" evidence="14">
    <location>
        <begin position="130"/>
        <end position="149"/>
    </location>
</feature>
<dbReference type="PANTHER" id="PTHR30598:SF3">
    <property type="entry name" value="RESPIRATORY NITRATE REDUCTASE 1 GAMMA CHAIN"/>
    <property type="match status" value="1"/>
</dbReference>
<organism evidence="16 17">
    <name type="scientific">Candidatus Danuiimicrobium aquiferis</name>
    <dbReference type="NCBI Taxonomy" id="1801832"/>
    <lineage>
        <taxon>Bacteria</taxon>
        <taxon>Pseudomonadati</taxon>
        <taxon>Candidatus Omnitrophota</taxon>
        <taxon>Candidatus Danuiimicrobium</taxon>
    </lineage>
</organism>
<evidence type="ECO:0000256" key="13">
    <source>
        <dbReference type="PIRSR" id="PIRSR603816-1"/>
    </source>
</evidence>
<dbReference type="InterPro" id="IPR003816">
    <property type="entry name" value="Nitrate_red_gam"/>
</dbReference>
<evidence type="ECO:0000313" key="17">
    <source>
        <dbReference type="Proteomes" id="UP000178187"/>
    </source>
</evidence>
<keyword evidence="3" id="KW-1003">Cell membrane</keyword>
<keyword evidence="6" id="KW-0479">Metal-binding</keyword>
<dbReference type="InterPro" id="IPR023234">
    <property type="entry name" value="NarG-like_domain"/>
</dbReference>
<evidence type="ECO:0000256" key="12">
    <source>
        <dbReference type="ARBA" id="ARBA00023136"/>
    </source>
</evidence>
<dbReference type="InterPro" id="IPR051936">
    <property type="entry name" value="Heme-iron_electron_transfer"/>
</dbReference>
<dbReference type="GO" id="GO:0005886">
    <property type="term" value="C:plasma membrane"/>
    <property type="evidence" value="ECO:0007669"/>
    <property type="project" value="UniProtKB-SubCell"/>
</dbReference>
<keyword evidence="10 13" id="KW-0408">Iron</keyword>
<keyword evidence="2" id="KW-0813">Transport</keyword>